<gene>
    <name evidence="1" type="ORF">GAY54_08240</name>
</gene>
<dbReference type="AlphaFoldDB" id="A0AB73JGG7"/>
<comment type="caution">
    <text evidence="1">The sequence shown here is derived from an EMBL/GenBank/DDBJ whole genome shotgun (WGS) entry which is preliminary data.</text>
</comment>
<sequence>MRKQKVFRIKPYFKNLISHKSIDENINNSDFVNNIIENFDMNCLDIDLMAQQPKLSKENVQVVYRLDDHNIKKIENFSNEHNIKYSIVLNHLLHCYFDSDTN</sequence>
<evidence type="ECO:0000313" key="2">
    <source>
        <dbReference type="Proteomes" id="UP000463077"/>
    </source>
</evidence>
<evidence type="ECO:0000313" key="1">
    <source>
        <dbReference type="EMBL" id="MUG52542.1"/>
    </source>
</evidence>
<accession>A0AB73JGG7</accession>
<proteinExistence type="predicted"/>
<dbReference type="Proteomes" id="UP000463077">
    <property type="component" value="Unassembled WGS sequence"/>
</dbReference>
<dbReference type="EMBL" id="WFHO01000014">
    <property type="protein sequence ID" value="MUG52542.1"/>
    <property type="molecule type" value="Genomic_DNA"/>
</dbReference>
<name>A0AB73JGG7_STAAU</name>
<protein>
    <submittedName>
        <fullName evidence="1">Uncharacterized protein</fullName>
    </submittedName>
</protein>
<organism evidence="1 2">
    <name type="scientific">Staphylococcus aureus</name>
    <dbReference type="NCBI Taxonomy" id="1280"/>
    <lineage>
        <taxon>Bacteria</taxon>
        <taxon>Bacillati</taxon>
        <taxon>Bacillota</taxon>
        <taxon>Bacilli</taxon>
        <taxon>Bacillales</taxon>
        <taxon>Staphylococcaceae</taxon>
        <taxon>Staphylococcus</taxon>
    </lineage>
</organism>
<dbReference type="RefSeq" id="WP_145455988.1">
    <property type="nucleotide sequence ID" value="NZ_JABMKL010000023.1"/>
</dbReference>
<reference evidence="1 2" key="1">
    <citation type="journal article" date="2019" name="Int. J. Infect. Dis.">
        <title>Characterization of a community-acquired methicillin-resistant sequence type 338 Staphylococcus aureus strain containing a staphylococcal cassette chromosome mec type VT.</title>
        <authorList>
            <person name="Chen Y."/>
            <person name="Hong J."/>
            <person name="Chen Y."/>
            <person name="Wang H."/>
            <person name="Yu Y."/>
            <person name="Qu T."/>
        </authorList>
    </citation>
    <scope>NUCLEOTIDE SEQUENCE [LARGE SCALE GENOMIC DNA]</scope>
    <source>
        <strain evidence="1 2">LJ05</strain>
    </source>
</reference>